<keyword evidence="3" id="KW-1185">Reference proteome</keyword>
<sequence length="381" mass="38806">MAEFGSIDSLVNWTTAEDSAATERMSATVVTSDGDTGEPGLVAPLTAAAGLGQAPYVQEAEDDGEHRPDGGAVEPGIPGDLVEISGDGTPPEPHDPPPTDPTASTDPADPAREDTQATEDDPAPQSPPTLETAPSASTPSEPPAAPETPTTPDRPEETPDRPEETPDRPEETPSSGEPTPDRPAATTPEDTTKVPDVAKPPTATTPKADGTEESPKETAPAGGGGGMPSGGTPTGATPDPTAATPTTPAAAANKNGSGTERPQDPKATALSNGGVSGDWRKASPDAMERLGQSLAPTQAGGTHTPGDRFRAVERTVRGATPGFPGFGLVGKFAFDGAYDAARNSAADYLKHAKKQLGRWQTQLDEGAKVIRAANDKSTPKK</sequence>
<evidence type="ECO:0000313" key="3">
    <source>
        <dbReference type="Proteomes" id="UP001589647"/>
    </source>
</evidence>
<dbReference type="EMBL" id="JBHMEI010000005">
    <property type="protein sequence ID" value="MFB9201434.1"/>
    <property type="molecule type" value="Genomic_DNA"/>
</dbReference>
<reference evidence="2 3" key="1">
    <citation type="submission" date="2024-09" db="EMBL/GenBank/DDBJ databases">
        <authorList>
            <person name="Sun Q."/>
            <person name="Mori K."/>
        </authorList>
    </citation>
    <scope>NUCLEOTIDE SEQUENCE [LARGE SCALE GENOMIC DNA]</scope>
    <source>
        <strain evidence="2 3">CCM 3426</strain>
    </source>
</reference>
<feature type="compositionally biased region" description="Basic and acidic residues" evidence="1">
    <location>
        <begin position="153"/>
        <end position="171"/>
    </location>
</feature>
<organism evidence="2 3">
    <name type="scientific">Nonomuraea spiralis</name>
    <dbReference type="NCBI Taxonomy" id="46182"/>
    <lineage>
        <taxon>Bacteria</taxon>
        <taxon>Bacillati</taxon>
        <taxon>Actinomycetota</taxon>
        <taxon>Actinomycetes</taxon>
        <taxon>Streptosporangiales</taxon>
        <taxon>Streptosporangiaceae</taxon>
        <taxon>Nonomuraea</taxon>
    </lineage>
</organism>
<accession>A0ABV5ICE4</accession>
<feature type="region of interest" description="Disordered" evidence="1">
    <location>
        <begin position="17"/>
        <end position="307"/>
    </location>
</feature>
<dbReference type="RefSeq" id="WP_189649952.1">
    <property type="nucleotide sequence ID" value="NZ_BMRC01000011.1"/>
</dbReference>
<dbReference type="PRINTS" id="PR01217">
    <property type="entry name" value="PRICHEXTENSN"/>
</dbReference>
<feature type="compositionally biased region" description="Gly residues" evidence="1">
    <location>
        <begin position="221"/>
        <end position="233"/>
    </location>
</feature>
<comment type="caution">
    <text evidence="2">The sequence shown here is derived from an EMBL/GenBank/DDBJ whole genome shotgun (WGS) entry which is preliminary data.</text>
</comment>
<dbReference type="Proteomes" id="UP001589647">
    <property type="component" value="Unassembled WGS sequence"/>
</dbReference>
<feature type="compositionally biased region" description="Basic and acidic residues" evidence="1">
    <location>
        <begin position="278"/>
        <end position="288"/>
    </location>
</feature>
<feature type="compositionally biased region" description="Low complexity" evidence="1">
    <location>
        <begin position="234"/>
        <end position="252"/>
    </location>
</feature>
<name>A0ABV5ICE4_9ACTN</name>
<proteinExistence type="predicted"/>
<evidence type="ECO:0000256" key="1">
    <source>
        <dbReference type="SAM" id="MobiDB-lite"/>
    </source>
</evidence>
<gene>
    <name evidence="2" type="ORF">ACFFV7_09550</name>
</gene>
<protein>
    <submittedName>
        <fullName evidence="2">Uncharacterized protein</fullName>
    </submittedName>
</protein>
<evidence type="ECO:0000313" key="2">
    <source>
        <dbReference type="EMBL" id="MFB9201434.1"/>
    </source>
</evidence>